<dbReference type="PANTHER" id="PTHR31238">
    <property type="entry name" value="GERMIN-LIKE PROTEIN SUBFAMILY 3 MEMBER 3"/>
    <property type="match status" value="1"/>
</dbReference>
<keyword evidence="9 13" id="KW-0464">Manganese</keyword>
<keyword evidence="6 13" id="KW-0479">Metal-binding</keyword>
<feature type="binding site" evidence="14">
    <location>
        <position position="120"/>
    </location>
    <ligand>
        <name>Mn(2+)</name>
        <dbReference type="ChEBI" id="CHEBI:29035"/>
    </ligand>
</feature>
<comment type="catalytic activity">
    <reaction evidence="10">
        <text>2 superoxide + 2 H(+) = H2O2 + O2</text>
        <dbReference type="Rhea" id="RHEA:20696"/>
        <dbReference type="ChEBI" id="CHEBI:15378"/>
        <dbReference type="ChEBI" id="CHEBI:15379"/>
        <dbReference type="ChEBI" id="CHEBI:16240"/>
        <dbReference type="ChEBI" id="CHEBI:18421"/>
        <dbReference type="EC" id="1.15.1.1"/>
    </reaction>
</comment>
<dbReference type="OrthoDB" id="1921208at2759"/>
<dbReference type="Pfam" id="PF00190">
    <property type="entry name" value="Cupin_1"/>
    <property type="match status" value="1"/>
</dbReference>
<comment type="caution">
    <text evidence="18">The sequence shown here is derived from an EMBL/GenBank/DDBJ whole genome shotgun (WGS) entry which is preliminary data.</text>
</comment>
<dbReference type="InterPro" id="IPR001929">
    <property type="entry name" value="Germin"/>
</dbReference>
<feature type="binding site" evidence="13">
    <location>
        <position position="120"/>
    </location>
    <ligand>
        <name>oxalate</name>
        <dbReference type="ChEBI" id="CHEBI:30623"/>
    </ligand>
</feature>
<evidence type="ECO:0000256" key="3">
    <source>
        <dbReference type="ARBA" id="ARBA00007456"/>
    </source>
</evidence>
<protein>
    <recommendedName>
        <fullName evidence="16">Germin-like protein</fullName>
    </recommendedName>
</protein>
<evidence type="ECO:0000256" key="13">
    <source>
        <dbReference type="PIRSR" id="PIRSR601929-1"/>
    </source>
</evidence>
<comment type="similarity">
    <text evidence="3 16">Belongs to the germin family.</text>
</comment>
<dbReference type="SMART" id="SM00835">
    <property type="entry name" value="Cupin_1"/>
    <property type="match status" value="1"/>
</dbReference>
<evidence type="ECO:0000256" key="4">
    <source>
        <dbReference type="ARBA" id="ARBA00022523"/>
    </source>
</evidence>
<evidence type="ECO:0000256" key="5">
    <source>
        <dbReference type="ARBA" id="ARBA00022525"/>
    </source>
</evidence>
<evidence type="ECO:0000256" key="9">
    <source>
        <dbReference type="ARBA" id="ARBA00023211"/>
    </source>
</evidence>
<evidence type="ECO:0000313" key="18">
    <source>
        <dbReference type="EMBL" id="CAH9087298.1"/>
    </source>
</evidence>
<evidence type="ECO:0000256" key="12">
    <source>
        <dbReference type="ARBA" id="ARBA00064720"/>
    </source>
</evidence>
<evidence type="ECO:0000256" key="1">
    <source>
        <dbReference type="ARBA" id="ARBA00001936"/>
    </source>
</evidence>
<dbReference type="FunFam" id="2.60.120.10:FF:000025">
    <property type="entry name" value="germin-like protein subfamily 2 member 1"/>
    <property type="match status" value="1"/>
</dbReference>
<evidence type="ECO:0000313" key="19">
    <source>
        <dbReference type="Proteomes" id="UP001152484"/>
    </source>
</evidence>
<dbReference type="PRINTS" id="PR00325">
    <property type="entry name" value="GERMIN"/>
</dbReference>
<dbReference type="GO" id="GO:0030145">
    <property type="term" value="F:manganese ion binding"/>
    <property type="evidence" value="ECO:0007669"/>
    <property type="project" value="UniProtKB-UniRule"/>
</dbReference>
<feature type="chain" id="PRO_5040536715" description="Germin-like protein" evidence="16">
    <location>
        <begin position="26"/>
        <end position="229"/>
    </location>
</feature>
<dbReference type="Proteomes" id="UP001152484">
    <property type="component" value="Unassembled WGS sequence"/>
</dbReference>
<keyword evidence="19" id="KW-1185">Reference proteome</keyword>
<feature type="binding site" evidence="14">
    <location>
        <position position="165"/>
    </location>
    <ligand>
        <name>Mn(2+)</name>
        <dbReference type="ChEBI" id="CHEBI:29035"/>
    </ligand>
</feature>
<dbReference type="EMBL" id="CAMAPE010000019">
    <property type="protein sequence ID" value="CAH9087298.1"/>
    <property type="molecule type" value="Genomic_DNA"/>
</dbReference>
<dbReference type="InterPro" id="IPR006045">
    <property type="entry name" value="Cupin_1"/>
</dbReference>
<organism evidence="18 19">
    <name type="scientific">Cuscuta europaea</name>
    <name type="common">European dodder</name>
    <dbReference type="NCBI Taxonomy" id="41803"/>
    <lineage>
        <taxon>Eukaryota</taxon>
        <taxon>Viridiplantae</taxon>
        <taxon>Streptophyta</taxon>
        <taxon>Embryophyta</taxon>
        <taxon>Tracheophyta</taxon>
        <taxon>Spermatophyta</taxon>
        <taxon>Magnoliopsida</taxon>
        <taxon>eudicotyledons</taxon>
        <taxon>Gunneridae</taxon>
        <taxon>Pentapetalae</taxon>
        <taxon>asterids</taxon>
        <taxon>lamiids</taxon>
        <taxon>Solanales</taxon>
        <taxon>Convolvulaceae</taxon>
        <taxon>Cuscuteae</taxon>
        <taxon>Cuscuta</taxon>
        <taxon>Cuscuta subgen. Cuscuta</taxon>
    </lineage>
</organism>
<dbReference type="GO" id="GO:0048046">
    <property type="term" value="C:apoplast"/>
    <property type="evidence" value="ECO:0007669"/>
    <property type="project" value="UniProtKB-SubCell"/>
</dbReference>
<comment type="subcellular location">
    <subcellularLocation>
        <location evidence="2 16">Secreted</location>
        <location evidence="2 16">Extracellular space</location>
        <location evidence="2 16">Apoplast</location>
    </subcellularLocation>
</comment>
<feature type="domain" description="Cupin type-1" evidence="17">
    <location>
        <begin position="67"/>
        <end position="219"/>
    </location>
</feature>
<name>A0A9P1E8T5_CUSEU</name>
<keyword evidence="8 15" id="KW-1015">Disulfide bond</keyword>
<evidence type="ECO:0000256" key="11">
    <source>
        <dbReference type="ARBA" id="ARBA00058969"/>
    </source>
</evidence>
<evidence type="ECO:0000256" key="14">
    <source>
        <dbReference type="PIRSR" id="PIRSR601929-2"/>
    </source>
</evidence>
<dbReference type="AlphaFoldDB" id="A0A9P1E8T5"/>
<evidence type="ECO:0000256" key="2">
    <source>
        <dbReference type="ARBA" id="ARBA00004271"/>
    </source>
</evidence>
<evidence type="ECO:0000256" key="6">
    <source>
        <dbReference type="ARBA" id="ARBA00022723"/>
    </source>
</evidence>
<proteinExistence type="inferred from homology"/>
<feature type="signal peptide" evidence="16">
    <location>
        <begin position="1"/>
        <end position="25"/>
    </location>
</feature>
<keyword evidence="4 16" id="KW-0052">Apoplast</keyword>
<feature type="binding site" evidence="14">
    <location>
        <position position="113"/>
    </location>
    <ligand>
        <name>Mn(2+)</name>
        <dbReference type="ChEBI" id="CHEBI:29035"/>
    </ligand>
</feature>
<feature type="binding site" evidence="14">
    <location>
        <position position="115"/>
    </location>
    <ligand>
        <name>Mn(2+)</name>
        <dbReference type="ChEBI" id="CHEBI:29035"/>
    </ligand>
</feature>
<feature type="disulfide bond" evidence="15">
    <location>
        <begin position="35"/>
        <end position="50"/>
    </location>
</feature>
<keyword evidence="7 16" id="KW-0732">Signal</keyword>
<evidence type="ECO:0000256" key="10">
    <source>
        <dbReference type="ARBA" id="ARBA00049204"/>
    </source>
</evidence>
<dbReference type="SUPFAM" id="SSF51182">
    <property type="entry name" value="RmlC-like cupins"/>
    <property type="match status" value="1"/>
</dbReference>
<dbReference type="GO" id="GO:0004784">
    <property type="term" value="F:superoxide dismutase activity"/>
    <property type="evidence" value="ECO:0007669"/>
    <property type="project" value="UniProtKB-EC"/>
</dbReference>
<evidence type="ECO:0000256" key="16">
    <source>
        <dbReference type="RuleBase" id="RU366015"/>
    </source>
</evidence>
<evidence type="ECO:0000256" key="15">
    <source>
        <dbReference type="PIRSR" id="PIRSR601929-3"/>
    </source>
</evidence>
<dbReference type="InterPro" id="IPR011051">
    <property type="entry name" value="RmlC_Cupin_sf"/>
</dbReference>
<dbReference type="CDD" id="cd02241">
    <property type="entry name" value="cupin_OxOx"/>
    <property type="match status" value="1"/>
</dbReference>
<dbReference type="GO" id="GO:2000280">
    <property type="term" value="P:regulation of root development"/>
    <property type="evidence" value="ECO:0007669"/>
    <property type="project" value="UniProtKB-ARBA"/>
</dbReference>
<evidence type="ECO:0000259" key="17">
    <source>
        <dbReference type="SMART" id="SM00835"/>
    </source>
</evidence>
<dbReference type="GO" id="GO:0009506">
    <property type="term" value="C:plasmodesma"/>
    <property type="evidence" value="ECO:0007669"/>
    <property type="project" value="UniProtKB-ARBA"/>
</dbReference>
<feature type="binding site" evidence="13">
    <location>
        <position position="115"/>
    </location>
    <ligand>
        <name>oxalate</name>
        <dbReference type="ChEBI" id="CHEBI:30623"/>
    </ligand>
</feature>
<dbReference type="InterPro" id="IPR014710">
    <property type="entry name" value="RmlC-like_jellyroll"/>
</dbReference>
<reference evidence="18" key="1">
    <citation type="submission" date="2022-07" db="EMBL/GenBank/DDBJ databases">
        <authorList>
            <person name="Macas J."/>
            <person name="Novak P."/>
            <person name="Neumann P."/>
        </authorList>
    </citation>
    <scope>NUCLEOTIDE SEQUENCE</scope>
</reference>
<evidence type="ECO:0000256" key="7">
    <source>
        <dbReference type="ARBA" id="ARBA00022729"/>
    </source>
</evidence>
<dbReference type="Gene3D" id="2.60.120.10">
    <property type="entry name" value="Jelly Rolls"/>
    <property type="match status" value="1"/>
</dbReference>
<sequence>MDSHSTTIPTFVLFIIVFAFSFACAYDPSPVQDFCVANPKANVFVNGMACKDPKLVTVNDFSTSGLDKALKQEPSISGAMYSRASVAEIPGLNTLGLTMIRNEFQPGIVTQPHTHPRATEMVFLLQGNMYFGFVAVDPSDPTKNRIYAKEYKTGDVFVIPQGLVHFGQNIGNDTAITITVWNSQNPGFNYVPQQLFGNDTAIPDDLLAKSFRVDNDLDVKVITQIKSHF</sequence>
<comment type="cofactor">
    <cofactor evidence="1">
        <name>Mn(2+)</name>
        <dbReference type="ChEBI" id="CHEBI:29035"/>
    </cofactor>
</comment>
<comment type="subunit">
    <text evidence="12">Monomer. In the absence of manganese, it forms tetrameric and pentameric forms which show superoxide dismutase activity.</text>
</comment>
<evidence type="ECO:0000256" key="8">
    <source>
        <dbReference type="ARBA" id="ARBA00023157"/>
    </source>
</evidence>
<gene>
    <name evidence="18" type="ORF">CEURO_LOCUS10002</name>
</gene>
<accession>A0A9P1E8T5</accession>
<keyword evidence="5 16" id="KW-0964">Secreted</keyword>
<comment type="function">
    <text evidence="11">May interact with bacterial adhesins thereby protecting the reproductive tissues from microbial attack. Has no oxalate oxidase activity.</text>
</comment>
<dbReference type="GO" id="GO:0010497">
    <property type="term" value="P:plasmodesmata-mediated intercellular transport"/>
    <property type="evidence" value="ECO:0007669"/>
    <property type="project" value="UniProtKB-ARBA"/>
</dbReference>